<feature type="transmembrane region" description="Helical" evidence="1">
    <location>
        <begin position="7"/>
        <end position="23"/>
    </location>
</feature>
<comment type="caution">
    <text evidence="2">The sequence shown here is derived from an EMBL/GenBank/DDBJ whole genome shotgun (WGS) entry which is preliminary data.</text>
</comment>
<reference evidence="2" key="1">
    <citation type="journal article" date="2014" name="Front. Microbiol.">
        <title>High frequency of phylogenetically diverse reductive dehalogenase-homologous genes in deep subseafloor sedimentary metagenomes.</title>
        <authorList>
            <person name="Kawai M."/>
            <person name="Futagami T."/>
            <person name="Toyoda A."/>
            <person name="Takaki Y."/>
            <person name="Nishi S."/>
            <person name="Hori S."/>
            <person name="Arai W."/>
            <person name="Tsubouchi T."/>
            <person name="Morono Y."/>
            <person name="Uchiyama I."/>
            <person name="Ito T."/>
            <person name="Fujiyama A."/>
            <person name="Inagaki F."/>
            <person name="Takami H."/>
        </authorList>
    </citation>
    <scope>NUCLEOTIDE SEQUENCE</scope>
    <source>
        <strain evidence="2">Expedition CK06-06</strain>
    </source>
</reference>
<keyword evidence="1" id="KW-1133">Transmembrane helix</keyword>
<gene>
    <name evidence="2" type="ORF">S01H1_44148</name>
</gene>
<name>X0V109_9ZZZZ</name>
<protein>
    <submittedName>
        <fullName evidence="2">Uncharacterized protein</fullName>
    </submittedName>
</protein>
<dbReference type="EMBL" id="BARS01028152">
    <property type="protein sequence ID" value="GAG05117.1"/>
    <property type="molecule type" value="Genomic_DNA"/>
</dbReference>
<evidence type="ECO:0000256" key="1">
    <source>
        <dbReference type="SAM" id="Phobius"/>
    </source>
</evidence>
<sequence length="187" mass="21586">MFWKSFFLVLGILFITIGLPTMIPNSIRIGFFILGNLIIISVVIYQIYESKFRKKSINNKTELQNIFGKIATLYSQTGILIQNSFDIPIATIGGESQSLHKNFQDFTKYMDTITLSLPQEVGVKIMSLFDLLSDYKKQADVIINSSKTNECYARWLDLKQRHEKIVAPRYTELEVYLRNILNEKNST</sequence>
<organism evidence="2">
    <name type="scientific">marine sediment metagenome</name>
    <dbReference type="NCBI Taxonomy" id="412755"/>
    <lineage>
        <taxon>unclassified sequences</taxon>
        <taxon>metagenomes</taxon>
        <taxon>ecological metagenomes</taxon>
    </lineage>
</organism>
<proteinExistence type="predicted"/>
<dbReference type="AlphaFoldDB" id="X0V109"/>
<keyword evidence="1" id="KW-0472">Membrane</keyword>
<accession>X0V109</accession>
<evidence type="ECO:0000313" key="2">
    <source>
        <dbReference type="EMBL" id="GAG05117.1"/>
    </source>
</evidence>
<feature type="transmembrane region" description="Helical" evidence="1">
    <location>
        <begin position="29"/>
        <end position="48"/>
    </location>
</feature>
<keyword evidence="1" id="KW-0812">Transmembrane</keyword>